<dbReference type="Proteomes" id="UP000007058">
    <property type="component" value="Chromosome"/>
</dbReference>
<organism evidence="4 5">
    <name type="scientific">Paramagnetospirillum magneticum (strain ATCC 700264 / AMB-1)</name>
    <name type="common">Magnetospirillum magneticum</name>
    <dbReference type="NCBI Taxonomy" id="342108"/>
    <lineage>
        <taxon>Bacteria</taxon>
        <taxon>Pseudomonadati</taxon>
        <taxon>Pseudomonadota</taxon>
        <taxon>Alphaproteobacteria</taxon>
        <taxon>Rhodospirillales</taxon>
        <taxon>Magnetospirillaceae</taxon>
        <taxon>Paramagnetospirillum</taxon>
    </lineage>
</organism>
<dbReference type="AlphaFoldDB" id="Q2W8Y3"/>
<dbReference type="SMART" id="SM00271">
    <property type="entry name" value="DnaJ"/>
    <property type="match status" value="1"/>
</dbReference>
<dbReference type="GO" id="GO:0051082">
    <property type="term" value="F:unfolded protein binding"/>
    <property type="evidence" value="ECO:0007669"/>
    <property type="project" value="InterPro"/>
</dbReference>
<dbReference type="PANTHER" id="PTHR43096:SF48">
    <property type="entry name" value="CHAPERONE PROTEIN DNAJ"/>
    <property type="match status" value="1"/>
</dbReference>
<feature type="region of interest" description="Disordered" evidence="2">
    <location>
        <begin position="65"/>
        <end position="102"/>
    </location>
</feature>
<dbReference type="InterPro" id="IPR001623">
    <property type="entry name" value="DnaJ_domain"/>
</dbReference>
<dbReference type="HOGENOM" id="CLU_017633_0_0_5"/>
<dbReference type="FunFam" id="2.60.260.20:FF:000013">
    <property type="entry name" value="DnaJ subfamily B member 11"/>
    <property type="match status" value="1"/>
</dbReference>
<dbReference type="Gene3D" id="2.60.260.20">
    <property type="entry name" value="Urease metallochaperone UreE, N-terminal domain"/>
    <property type="match status" value="2"/>
</dbReference>
<dbReference type="CDD" id="cd06257">
    <property type="entry name" value="DnaJ"/>
    <property type="match status" value="1"/>
</dbReference>
<sequence>MKDPYLVLGVARTASDDDIKKAYRALARELHPDLNPGDAKAESRFKDISAAYDFLSDSTKRAQFDAGEIDATGSPKRGAWRSRPGARPGPGGGGPRGGFGGFGENVDDIMAELFRRKQKAQSQAHAKARPRGGDVRHTLTISFLDAAAGGTKRVTLMSGRTVEVRIPPGSQDGQTLRLKGQGHGADDGAVPGDAFIEIKVEDHSHFKRRDLDVLLDLPVTVQEAVLGGKVPVPTIDGKVMVTIPPGSNTGAVLRLKGRGIAGPGNTRGDQLVTLTVVLPEDGEFRQLVEKWGPRHGYDPRAKAGLT</sequence>
<evidence type="ECO:0000256" key="1">
    <source>
        <dbReference type="ARBA" id="ARBA00023186"/>
    </source>
</evidence>
<dbReference type="GO" id="GO:0042026">
    <property type="term" value="P:protein refolding"/>
    <property type="evidence" value="ECO:0007669"/>
    <property type="project" value="TreeGrafter"/>
</dbReference>
<dbReference type="PANTHER" id="PTHR43096">
    <property type="entry name" value="DNAJ HOMOLOG 1, MITOCHONDRIAL-RELATED"/>
    <property type="match status" value="1"/>
</dbReference>
<dbReference type="OrthoDB" id="9779889at2"/>
<dbReference type="Gene3D" id="1.10.287.110">
    <property type="entry name" value="DnaJ domain"/>
    <property type="match status" value="1"/>
</dbReference>
<dbReference type="SUPFAM" id="SSF46565">
    <property type="entry name" value="Chaperone J-domain"/>
    <property type="match status" value="1"/>
</dbReference>
<dbReference type="Pfam" id="PF00226">
    <property type="entry name" value="DnaJ"/>
    <property type="match status" value="1"/>
</dbReference>
<dbReference type="CDD" id="cd10747">
    <property type="entry name" value="DnaJ_C"/>
    <property type="match status" value="1"/>
</dbReference>
<dbReference type="EMBL" id="AP007255">
    <property type="protein sequence ID" value="BAE49692.1"/>
    <property type="molecule type" value="Genomic_DNA"/>
</dbReference>
<dbReference type="PRINTS" id="PR00625">
    <property type="entry name" value="JDOMAIN"/>
</dbReference>
<evidence type="ECO:0000313" key="4">
    <source>
        <dbReference type="EMBL" id="BAE49692.1"/>
    </source>
</evidence>
<dbReference type="PROSITE" id="PS00636">
    <property type="entry name" value="DNAJ_1"/>
    <property type="match status" value="1"/>
</dbReference>
<protein>
    <submittedName>
        <fullName evidence="4">DnaJ-class molecular chaperone</fullName>
    </submittedName>
</protein>
<dbReference type="KEGG" id="mag:amb0888"/>
<dbReference type="GO" id="GO:0005737">
    <property type="term" value="C:cytoplasm"/>
    <property type="evidence" value="ECO:0007669"/>
    <property type="project" value="TreeGrafter"/>
</dbReference>
<proteinExistence type="predicted"/>
<dbReference type="InterPro" id="IPR008971">
    <property type="entry name" value="HSP40/DnaJ_pept-bd"/>
</dbReference>
<feature type="domain" description="J" evidence="3">
    <location>
        <begin position="3"/>
        <end position="68"/>
    </location>
</feature>
<dbReference type="STRING" id="342108.amb0888"/>
<feature type="region of interest" description="Disordered" evidence="2">
    <location>
        <begin position="165"/>
        <end position="184"/>
    </location>
</feature>
<keyword evidence="5" id="KW-1185">Reference proteome</keyword>
<keyword evidence="1" id="KW-0143">Chaperone</keyword>
<feature type="compositionally biased region" description="Gly residues" evidence="2">
    <location>
        <begin position="88"/>
        <end position="102"/>
    </location>
</feature>
<evidence type="ECO:0000313" key="5">
    <source>
        <dbReference type="Proteomes" id="UP000007058"/>
    </source>
</evidence>
<gene>
    <name evidence="4" type="ordered locus">amb0888</name>
</gene>
<evidence type="ECO:0000256" key="2">
    <source>
        <dbReference type="SAM" id="MobiDB-lite"/>
    </source>
</evidence>
<accession>Q2W8Y3</accession>
<dbReference type="RefSeq" id="WP_011383330.1">
    <property type="nucleotide sequence ID" value="NC_007626.1"/>
</dbReference>
<dbReference type="InterPro" id="IPR002939">
    <property type="entry name" value="DnaJ_C"/>
</dbReference>
<evidence type="ECO:0000259" key="3">
    <source>
        <dbReference type="PROSITE" id="PS50076"/>
    </source>
</evidence>
<dbReference type="PROSITE" id="PS50076">
    <property type="entry name" value="DNAJ_2"/>
    <property type="match status" value="1"/>
</dbReference>
<dbReference type="SUPFAM" id="SSF49493">
    <property type="entry name" value="HSP40/DnaJ peptide-binding domain"/>
    <property type="match status" value="2"/>
</dbReference>
<name>Q2W8Y3_PARM1</name>
<reference evidence="4 5" key="1">
    <citation type="journal article" date="2005" name="DNA Res.">
        <title>Complete genome sequence of the facultative anaerobic magnetotactic bacterium Magnetospirillum sp. strain AMB-1.</title>
        <authorList>
            <person name="Matsunaga T."/>
            <person name="Okamura Y."/>
            <person name="Fukuda Y."/>
            <person name="Wahyudi A.T."/>
            <person name="Murase Y."/>
            <person name="Takeyama H."/>
        </authorList>
    </citation>
    <scope>NUCLEOTIDE SEQUENCE [LARGE SCALE GENOMIC DNA]</scope>
    <source>
        <strain evidence="5">ATCC 700264 / AMB-1</strain>
    </source>
</reference>
<dbReference type="InterPro" id="IPR036869">
    <property type="entry name" value="J_dom_sf"/>
</dbReference>
<dbReference type="Pfam" id="PF01556">
    <property type="entry name" value="DnaJ_C"/>
    <property type="match status" value="1"/>
</dbReference>
<dbReference type="InterPro" id="IPR018253">
    <property type="entry name" value="DnaJ_domain_CS"/>
</dbReference>